<accession>M8AKD4</accession>
<dbReference type="EnsemblPlants" id="EMT04956">
    <property type="protein sequence ID" value="EMT04956"/>
    <property type="gene ID" value="F775_05326"/>
</dbReference>
<name>M8AKD4_AEGTA</name>
<dbReference type="AlphaFoldDB" id="M8AKD4"/>
<protein>
    <submittedName>
        <fullName evidence="1">Uncharacterized protein</fullName>
    </submittedName>
</protein>
<sequence>MAERRATRAEGWKGALDPDQGVMAAMAELEPRRVGALIFILVVVGPDWLSHSSIYGGVRARRRDGARRNSDVVPRRFDGVQVQPRCPLSTALVTTSLGKEKTWYSSYSGFSIKSKMTTTSTKVVLEGLVLYIFYYLINIKCSVHFNLNCIVGDMLYILQMIKHFKDEAAIVAFSVYEHEDLEGRLLERDASFTRAALPNNTVVMY</sequence>
<reference evidence="1" key="1">
    <citation type="submission" date="2015-06" db="UniProtKB">
        <authorList>
            <consortium name="EnsemblPlants"/>
        </authorList>
    </citation>
    <scope>IDENTIFICATION</scope>
</reference>
<evidence type="ECO:0000313" key="1">
    <source>
        <dbReference type="EnsemblPlants" id="EMT04956"/>
    </source>
</evidence>
<organism evidence="1">
    <name type="scientific">Aegilops tauschii</name>
    <name type="common">Tausch's goatgrass</name>
    <name type="synonym">Aegilops squarrosa</name>
    <dbReference type="NCBI Taxonomy" id="37682"/>
    <lineage>
        <taxon>Eukaryota</taxon>
        <taxon>Viridiplantae</taxon>
        <taxon>Streptophyta</taxon>
        <taxon>Embryophyta</taxon>
        <taxon>Tracheophyta</taxon>
        <taxon>Spermatophyta</taxon>
        <taxon>Magnoliopsida</taxon>
        <taxon>Liliopsida</taxon>
        <taxon>Poales</taxon>
        <taxon>Poaceae</taxon>
        <taxon>BOP clade</taxon>
        <taxon>Pooideae</taxon>
        <taxon>Triticodae</taxon>
        <taxon>Triticeae</taxon>
        <taxon>Triticinae</taxon>
        <taxon>Aegilops</taxon>
    </lineage>
</organism>
<proteinExistence type="predicted"/>